<dbReference type="EC" id="1.20.4.4" evidence="2"/>
<keyword evidence="2" id="KW-0560">Oxidoreductase</keyword>
<dbReference type="AlphaFoldDB" id="A0A6J4RK47"/>
<organism evidence="2">
    <name type="scientific">uncultured Rubrobacteraceae bacterium</name>
    <dbReference type="NCBI Taxonomy" id="349277"/>
    <lineage>
        <taxon>Bacteria</taxon>
        <taxon>Bacillati</taxon>
        <taxon>Actinomycetota</taxon>
        <taxon>Rubrobacteria</taxon>
        <taxon>Rubrobacterales</taxon>
        <taxon>Rubrobacteraceae</taxon>
        <taxon>environmental samples</taxon>
    </lineage>
</organism>
<feature type="compositionally biased region" description="Basic and acidic residues" evidence="1">
    <location>
        <begin position="42"/>
        <end position="57"/>
    </location>
</feature>
<dbReference type="GO" id="GO:0030612">
    <property type="term" value="F:arsenate reductase (thioredoxin) activity"/>
    <property type="evidence" value="ECO:0007669"/>
    <property type="project" value="UniProtKB-EC"/>
</dbReference>
<feature type="compositionally biased region" description="Basic and acidic residues" evidence="1">
    <location>
        <begin position="84"/>
        <end position="96"/>
    </location>
</feature>
<name>A0A6J4RK47_9ACTN</name>
<evidence type="ECO:0000313" key="2">
    <source>
        <dbReference type="EMBL" id="CAA9474729.1"/>
    </source>
</evidence>
<reference evidence="2" key="1">
    <citation type="submission" date="2020-02" db="EMBL/GenBank/DDBJ databases">
        <authorList>
            <person name="Meier V. D."/>
        </authorList>
    </citation>
    <scope>NUCLEOTIDE SEQUENCE</scope>
    <source>
        <strain evidence="2">AVDCRST_MAG25</strain>
    </source>
</reference>
<protein>
    <submittedName>
        <fullName evidence="2">Arsenate reductase thioredoxin-coupled</fullName>
        <ecNumber evidence="2">1.20.4.4</ecNumber>
    </submittedName>
</protein>
<feature type="region of interest" description="Disordered" evidence="1">
    <location>
        <begin position="1"/>
        <end position="136"/>
    </location>
</feature>
<sequence>EQDPRPLSLHAQLRPLPDGRGAPAPPRRGPVRGPQRRHRGHEHPPARGAGDGRDRGGHLGSGVQDPRSVPGRALRLRSHRLRRCERGMPRLPRREGAPPLVLPRPVAGDRHRRRTPRGLSSGARRDPRPHGKGATL</sequence>
<feature type="non-terminal residue" evidence="2">
    <location>
        <position position="136"/>
    </location>
</feature>
<feature type="non-terminal residue" evidence="2">
    <location>
        <position position="1"/>
    </location>
</feature>
<feature type="compositionally biased region" description="Basic residues" evidence="1">
    <location>
        <begin position="74"/>
        <end position="83"/>
    </location>
</feature>
<accession>A0A6J4RK47</accession>
<proteinExistence type="predicted"/>
<gene>
    <name evidence="2" type="ORF">AVDCRST_MAG25-2313</name>
</gene>
<dbReference type="EMBL" id="CADCVI010000144">
    <property type="protein sequence ID" value="CAA9474729.1"/>
    <property type="molecule type" value="Genomic_DNA"/>
</dbReference>
<evidence type="ECO:0000256" key="1">
    <source>
        <dbReference type="SAM" id="MobiDB-lite"/>
    </source>
</evidence>